<comment type="caution">
    <text evidence="3">The sequence shown here is derived from an EMBL/GenBank/DDBJ whole genome shotgun (WGS) entry which is preliminary data.</text>
</comment>
<organism evidence="3 4">
    <name type="scientific">Bordetella genomosp. 4</name>
    <dbReference type="NCBI Taxonomy" id="463044"/>
    <lineage>
        <taxon>Bacteria</taxon>
        <taxon>Pseudomonadati</taxon>
        <taxon>Pseudomonadota</taxon>
        <taxon>Betaproteobacteria</taxon>
        <taxon>Burkholderiales</taxon>
        <taxon>Alcaligenaceae</taxon>
        <taxon>Bordetella</taxon>
    </lineage>
</organism>
<evidence type="ECO:0000259" key="2">
    <source>
        <dbReference type="PROSITE" id="PS51208"/>
    </source>
</evidence>
<keyword evidence="4" id="KW-1185">Reference proteome</keyword>
<dbReference type="InterPro" id="IPR012332">
    <property type="entry name" value="Autotransporter_pectin_lyase_C"/>
</dbReference>
<dbReference type="PANTHER" id="PTHR12338">
    <property type="entry name" value="AUTOTRANSPORTER"/>
    <property type="match status" value="1"/>
</dbReference>
<dbReference type="SUPFAM" id="SSF51126">
    <property type="entry name" value="Pectin lyase-like"/>
    <property type="match status" value="1"/>
</dbReference>
<dbReference type="GO" id="GO:0019867">
    <property type="term" value="C:outer membrane"/>
    <property type="evidence" value="ECO:0007669"/>
    <property type="project" value="InterPro"/>
</dbReference>
<feature type="domain" description="Autotransporter" evidence="2">
    <location>
        <begin position="467"/>
        <end position="746"/>
    </location>
</feature>
<dbReference type="Pfam" id="PF18883">
    <property type="entry name" value="AC_1"/>
    <property type="match status" value="1"/>
</dbReference>
<dbReference type="Gene3D" id="2.160.20.20">
    <property type="match status" value="1"/>
</dbReference>
<reference evidence="3 4" key="1">
    <citation type="submission" date="2017-05" db="EMBL/GenBank/DDBJ databases">
        <title>Complete and WGS of Bordetella genogroups.</title>
        <authorList>
            <person name="Spilker T."/>
            <person name="LiPuma J."/>
        </authorList>
    </citation>
    <scope>NUCLEOTIDE SEQUENCE [LARGE SCALE GENOMIC DNA]</scope>
    <source>
        <strain evidence="3 4">AU9919</strain>
    </source>
</reference>
<dbReference type="InterPro" id="IPR043990">
    <property type="entry name" value="AC_1"/>
</dbReference>
<evidence type="ECO:0000313" key="3">
    <source>
        <dbReference type="EMBL" id="OZI56509.1"/>
    </source>
</evidence>
<dbReference type="RefSeq" id="WP_094838147.1">
    <property type="nucleotide sequence ID" value="NZ_NEVQ01000013.1"/>
</dbReference>
<dbReference type="InterPro" id="IPR036709">
    <property type="entry name" value="Autotransporte_beta_dom_sf"/>
</dbReference>
<dbReference type="Proteomes" id="UP000216885">
    <property type="component" value="Unassembled WGS sequence"/>
</dbReference>
<dbReference type="EMBL" id="NEVQ01000013">
    <property type="protein sequence ID" value="OZI56509.1"/>
    <property type="molecule type" value="Genomic_DNA"/>
</dbReference>
<dbReference type="InterPro" id="IPR011050">
    <property type="entry name" value="Pectin_lyase_fold/virulence"/>
</dbReference>
<dbReference type="InterPro" id="IPR005546">
    <property type="entry name" value="Autotransporte_beta"/>
</dbReference>
<dbReference type="PANTHER" id="PTHR12338:SF5">
    <property type="entry name" value="ANTIGEN 43-RELATED"/>
    <property type="match status" value="1"/>
</dbReference>
<dbReference type="SMART" id="SM00869">
    <property type="entry name" value="Autotransporter"/>
    <property type="match status" value="1"/>
</dbReference>
<protein>
    <recommendedName>
        <fullName evidence="2">Autotransporter domain-containing protein</fullName>
    </recommendedName>
</protein>
<dbReference type="InterPro" id="IPR006315">
    <property type="entry name" value="OM_autotransptr_brl_dom"/>
</dbReference>
<evidence type="ECO:0000256" key="1">
    <source>
        <dbReference type="SAM" id="MobiDB-lite"/>
    </source>
</evidence>
<dbReference type="SUPFAM" id="SSF103515">
    <property type="entry name" value="Autotransporter"/>
    <property type="match status" value="1"/>
</dbReference>
<proteinExistence type="predicted"/>
<feature type="compositionally biased region" description="Polar residues" evidence="1">
    <location>
        <begin position="376"/>
        <end position="416"/>
    </location>
</feature>
<dbReference type="AlphaFoldDB" id="A0A261U3P6"/>
<dbReference type="Pfam" id="PF03797">
    <property type="entry name" value="Autotransporter"/>
    <property type="match status" value="1"/>
</dbReference>
<dbReference type="InterPro" id="IPR050909">
    <property type="entry name" value="Bact_Autotransporter_VF"/>
</dbReference>
<dbReference type="CDD" id="cd01344">
    <property type="entry name" value="PL2_Passenger_AT"/>
    <property type="match status" value="1"/>
</dbReference>
<accession>A0A261U3P6</accession>
<name>A0A261U3P6_9BORD</name>
<dbReference type="Gene3D" id="2.40.128.130">
    <property type="entry name" value="Autotransporter beta-domain"/>
    <property type="match status" value="1"/>
</dbReference>
<feature type="region of interest" description="Disordered" evidence="1">
    <location>
        <begin position="345"/>
        <end position="417"/>
    </location>
</feature>
<gene>
    <name evidence="3" type="ORF">CAL20_13860</name>
</gene>
<sequence>MITICKLNGNSDVRGWVVSSAMRKRGRKPSARGKSFVLLTWLFLPCAVQSAAGPHVGNDSRLSQAVPFSEFRSEKQSWPERVIWQRPKVFFGSQTVIVRDGMNTRDDHPFEDVHIVGDHLGKLIIRGGSISKPLVMHDNDFKGEIILDAGTLQVDDSRIAAKLIRVKNDTWLVGSGLALPLDGPRRQHDQHVLIERGGSLQVGSLEAKKKDQIKSFVIKGNLTVHGDVWIHNLESGAGSTLYVEGDYHGEKGSVVHMAIDERSRLVEVVAPSHSMAHDKLVIMGNSSGESKVRIINLGRGADIDYARGLIKLITVRGNSEAEFTLAGRAVAGSYEYRLVRRDDRDPASSSLKDWYLVSDASPTSGNKQQSEEPAGDSSSPEGGTSTEPVSEGQSESEQNAAANAGRSSDSKLNTAQGKALSMRAPLVPRIKIIRPEAGSYNSNALAANTMFRMNLNDRLSSYYQGEGHGHHGSVWVRYNGSRNHLNEASGQLRIRGNKNMAMLGIDMLASSTNLLDQITIGVMGGYGHYGGRTTSRVSGYSSHGKVDGHSVGIYGTYQQNADTQSGIYLDTWVLWNRFNNKVKGDDLPLEKYTSKGVTASAELGYNAKIAERNNVKYVLQPHAQIIYQNVRSANLQEANGTRVDFLNRGRTQTVVGLRAAAHIPSGLTSTITPHLELNWLRSSKNYGVRMNGVGAEMDGGRNAGQLKLGVEGDINQRVSLDVALFRNQGNSGYYETGGNLALKYRF</sequence>
<evidence type="ECO:0000313" key="4">
    <source>
        <dbReference type="Proteomes" id="UP000216885"/>
    </source>
</evidence>
<dbReference type="NCBIfam" id="TIGR01414">
    <property type="entry name" value="autotrans_barl"/>
    <property type="match status" value="1"/>
</dbReference>
<dbReference type="PROSITE" id="PS51208">
    <property type="entry name" value="AUTOTRANSPORTER"/>
    <property type="match status" value="1"/>
</dbReference>